<dbReference type="FunFam" id="3.40.640.10:FF:000014">
    <property type="entry name" value="Adenosylmethionine-8-amino-7-oxononanoate aminotransferase, probable"/>
    <property type="match status" value="1"/>
</dbReference>
<organism evidence="7 8">
    <name type="scientific">Simiduia aestuariiviva</name>
    <dbReference type="NCBI Taxonomy" id="1510459"/>
    <lineage>
        <taxon>Bacteria</taxon>
        <taxon>Pseudomonadati</taxon>
        <taxon>Pseudomonadota</taxon>
        <taxon>Gammaproteobacteria</taxon>
        <taxon>Cellvibrionales</taxon>
        <taxon>Cellvibrionaceae</taxon>
        <taxon>Simiduia</taxon>
    </lineage>
</organism>
<dbReference type="PANTHER" id="PTHR42684:SF1">
    <property type="entry name" value="BETA-ALANINE--PYRUVATE AMINOTRANSFERASE"/>
    <property type="match status" value="1"/>
</dbReference>
<keyword evidence="5 6" id="KW-0663">Pyridoxal phosphate</keyword>
<dbReference type="AlphaFoldDB" id="A0A839UN97"/>
<dbReference type="GO" id="GO:0004015">
    <property type="term" value="F:adenosylmethionine-8-amino-7-oxononanoate transaminase activity"/>
    <property type="evidence" value="ECO:0007669"/>
    <property type="project" value="TreeGrafter"/>
</dbReference>
<dbReference type="InterPro" id="IPR015424">
    <property type="entry name" value="PyrdxlP-dep_Trfase"/>
</dbReference>
<dbReference type="GO" id="GO:0030170">
    <property type="term" value="F:pyridoxal phosphate binding"/>
    <property type="evidence" value="ECO:0007669"/>
    <property type="project" value="InterPro"/>
</dbReference>
<dbReference type="InterPro" id="IPR015421">
    <property type="entry name" value="PyrdxlP-dep_Trfase_major"/>
</dbReference>
<dbReference type="Gene3D" id="3.40.640.10">
    <property type="entry name" value="Type I PLP-dependent aspartate aminotransferase-like (Major domain)"/>
    <property type="match status" value="1"/>
</dbReference>
<dbReference type="Proteomes" id="UP000559987">
    <property type="component" value="Unassembled WGS sequence"/>
</dbReference>
<dbReference type="EMBL" id="JACHXZ010000002">
    <property type="protein sequence ID" value="MBB3168221.1"/>
    <property type="molecule type" value="Genomic_DNA"/>
</dbReference>
<evidence type="ECO:0000313" key="7">
    <source>
        <dbReference type="EMBL" id="MBB3168221.1"/>
    </source>
</evidence>
<evidence type="ECO:0000256" key="6">
    <source>
        <dbReference type="RuleBase" id="RU003560"/>
    </source>
</evidence>
<dbReference type="Pfam" id="PF00202">
    <property type="entry name" value="Aminotran_3"/>
    <property type="match status" value="1"/>
</dbReference>
<proteinExistence type="inferred from homology"/>
<comment type="caution">
    <text evidence="7">The sequence shown here is derived from an EMBL/GenBank/DDBJ whole genome shotgun (WGS) entry which is preliminary data.</text>
</comment>
<dbReference type="InterPro" id="IPR015422">
    <property type="entry name" value="PyrdxlP-dep_Trfase_small"/>
</dbReference>
<evidence type="ECO:0000256" key="5">
    <source>
        <dbReference type="ARBA" id="ARBA00022898"/>
    </source>
</evidence>
<accession>A0A839UN97</accession>
<dbReference type="GO" id="GO:0009102">
    <property type="term" value="P:biotin biosynthetic process"/>
    <property type="evidence" value="ECO:0007669"/>
    <property type="project" value="TreeGrafter"/>
</dbReference>
<evidence type="ECO:0000256" key="4">
    <source>
        <dbReference type="ARBA" id="ARBA00022679"/>
    </source>
</evidence>
<keyword evidence="4 7" id="KW-0808">Transferase</keyword>
<dbReference type="GO" id="GO:0016223">
    <property type="term" value="F:beta-alanine:pyruvate transaminase activity"/>
    <property type="evidence" value="ECO:0007669"/>
    <property type="project" value="UniProtKB-EC"/>
</dbReference>
<dbReference type="PROSITE" id="PS00600">
    <property type="entry name" value="AA_TRANSFER_CLASS_3"/>
    <property type="match status" value="1"/>
</dbReference>
<evidence type="ECO:0000256" key="2">
    <source>
        <dbReference type="ARBA" id="ARBA00008954"/>
    </source>
</evidence>
<keyword evidence="3 7" id="KW-0032">Aminotransferase</keyword>
<dbReference type="PANTHER" id="PTHR42684">
    <property type="entry name" value="ADENOSYLMETHIONINE-8-AMINO-7-OXONONANOATE AMINOTRANSFERASE"/>
    <property type="match status" value="1"/>
</dbReference>
<dbReference type="PIRSF" id="PIRSF000521">
    <property type="entry name" value="Transaminase_4ab_Lys_Orn"/>
    <property type="match status" value="1"/>
</dbReference>
<keyword evidence="8" id="KW-1185">Reference proteome</keyword>
<dbReference type="CDD" id="cd00610">
    <property type="entry name" value="OAT_like"/>
    <property type="match status" value="1"/>
</dbReference>
<evidence type="ECO:0000256" key="3">
    <source>
        <dbReference type="ARBA" id="ARBA00022576"/>
    </source>
</evidence>
<dbReference type="Gene3D" id="3.90.1150.10">
    <property type="entry name" value="Aspartate Aminotransferase, domain 1"/>
    <property type="match status" value="1"/>
</dbReference>
<protein>
    <submittedName>
        <fullName evidence="7">Beta-alanine--pyruvate transaminase</fullName>
        <ecNumber evidence="7">2.6.1.18</ecNumber>
    </submittedName>
</protein>
<keyword evidence="7" id="KW-0670">Pyruvate</keyword>
<name>A0A839UN97_9GAMM</name>
<comment type="similarity">
    <text evidence="2 6">Belongs to the class-III pyridoxal-phosphate-dependent aminotransferase family.</text>
</comment>
<dbReference type="InterPro" id="IPR005814">
    <property type="entry name" value="Aminotrans_3"/>
</dbReference>
<dbReference type="InterPro" id="IPR049704">
    <property type="entry name" value="Aminotrans_3_PPA_site"/>
</dbReference>
<evidence type="ECO:0000256" key="1">
    <source>
        <dbReference type="ARBA" id="ARBA00001933"/>
    </source>
</evidence>
<evidence type="ECO:0000313" key="8">
    <source>
        <dbReference type="Proteomes" id="UP000559987"/>
    </source>
</evidence>
<dbReference type="EC" id="2.6.1.18" evidence="7"/>
<dbReference type="SUPFAM" id="SSF53383">
    <property type="entry name" value="PLP-dependent transferases"/>
    <property type="match status" value="1"/>
</dbReference>
<gene>
    <name evidence="7" type="ORF">FHS30_001405</name>
</gene>
<dbReference type="RefSeq" id="WP_183909724.1">
    <property type="nucleotide sequence ID" value="NZ_JACHXZ010000002.1"/>
</dbReference>
<comment type="cofactor">
    <cofactor evidence="1">
        <name>pyridoxal 5'-phosphate</name>
        <dbReference type="ChEBI" id="CHEBI:597326"/>
    </cofactor>
</comment>
<sequence length="435" mass="46835">MTQLPTAEQMDAWWMPFTANRAFKASPRFYTAAEGMYMTMGDGRKVLDTNAGLWCCNAGHGRKEIADAVHAQLLEMDYGNPFSYGHAKGFELANRLVEDVAPKGLNRVFFTNSGSESVDTALKIARQYWRLKGQGTKTAFVARVKAYHGVNWGGVSLAGLTGNRKSFGQGLEADFLRHTLLPENAFSRGLPAKGAELADELNDIIAMRDASNIAAVIVEPVAGAGGVIVPPEGYLQKLRAICDQHNILLIFDEVIAAYGRTGAATMADKVGVIPDMITTAKGLTNGAVPMGAVFCKQEIYDTFVNTGEMSAVPEFLHGYTYSAHPIACAAALATLDIYKSEQLFKRCDEIAPYWEAGIHSLKGIKGVKDIRNFGLLAGIDLPPGVAGKVAAKTLDKGVTVRPAGDTIVMSPPLIIEQSHIDTIVNVLQDTIPEVD</sequence>
<reference evidence="7 8" key="1">
    <citation type="submission" date="2020-08" db="EMBL/GenBank/DDBJ databases">
        <title>Genomic Encyclopedia of Type Strains, Phase III (KMG-III): the genomes of soil and plant-associated and newly described type strains.</title>
        <authorList>
            <person name="Whitman W."/>
        </authorList>
    </citation>
    <scope>NUCLEOTIDE SEQUENCE [LARGE SCALE GENOMIC DNA]</scope>
    <source>
        <strain evidence="7 8">CECT 8571</strain>
    </source>
</reference>